<evidence type="ECO:0000256" key="3">
    <source>
        <dbReference type="ARBA" id="ARBA00023163"/>
    </source>
</evidence>
<keyword evidence="2" id="KW-0238">DNA-binding</keyword>
<evidence type="ECO:0000259" key="4">
    <source>
        <dbReference type="PROSITE" id="PS01124"/>
    </source>
</evidence>
<keyword evidence="6" id="KW-1185">Reference proteome</keyword>
<evidence type="ECO:0000313" key="5">
    <source>
        <dbReference type="EMBL" id="MBV6289858.1"/>
    </source>
</evidence>
<dbReference type="PANTHER" id="PTHR46796:SF2">
    <property type="entry name" value="TRANSCRIPTIONAL REGULATORY PROTEIN"/>
    <property type="match status" value="1"/>
</dbReference>
<dbReference type="PANTHER" id="PTHR46796">
    <property type="entry name" value="HTH-TYPE TRANSCRIPTIONAL ACTIVATOR RHAS-RELATED"/>
    <property type="match status" value="1"/>
</dbReference>
<dbReference type="PROSITE" id="PS01124">
    <property type="entry name" value="HTH_ARAC_FAMILY_2"/>
    <property type="match status" value="1"/>
</dbReference>
<protein>
    <submittedName>
        <fullName evidence="5">AraC family transcriptional regulator</fullName>
    </submittedName>
</protein>
<dbReference type="GO" id="GO:0003700">
    <property type="term" value="F:DNA-binding transcription factor activity"/>
    <property type="evidence" value="ECO:0007669"/>
    <property type="project" value="InterPro"/>
</dbReference>
<reference evidence="5" key="2">
    <citation type="journal article" date="2023" name="Plant Pathol.">
        <title>Dismantling and reorganizing Pseudomonas marginalis sensu#lato.</title>
        <authorList>
            <person name="Sawada H."/>
            <person name="Fujikawa T."/>
            <person name="Satou M."/>
        </authorList>
    </citation>
    <scope>NUCLEOTIDE SEQUENCE</scope>
    <source>
        <strain evidence="5">MAFF 301350</strain>
    </source>
</reference>
<sequence>MTLHLEIRSYPTESAHHQHDFAQVVLPVCGHMEIEVDGRGGLIDPASAALVAPGAVHAQLTPAHSRFLVLDCPVSALAPLALQTLAQRIHVPIAPATRRLIEYAELLGTTQLRASVAHLAPLLLASLTLPSVAPAAGLERLLTRVQAHPGDQWSNEHMAQVAGMSMRQLHQRIGEHLGTTPQAWLTQVRIEHAQRWLGDSALPIAEIALRSGFSDQAALTRTLQRVCGITPAAWRRQQQPR</sequence>
<dbReference type="Proteomes" id="UP001106592">
    <property type="component" value="Unassembled WGS sequence"/>
</dbReference>
<dbReference type="RefSeq" id="WP_217977877.1">
    <property type="nucleotide sequence ID" value="NZ_JAHTBI010000096.1"/>
</dbReference>
<proteinExistence type="predicted"/>
<dbReference type="EMBL" id="JAHTBI010000096">
    <property type="protein sequence ID" value="MBV6289858.1"/>
    <property type="molecule type" value="Genomic_DNA"/>
</dbReference>
<feature type="domain" description="HTH araC/xylS-type" evidence="4">
    <location>
        <begin position="139"/>
        <end position="237"/>
    </location>
</feature>
<comment type="caution">
    <text evidence="5">The sequence shown here is derived from an EMBL/GenBank/DDBJ whole genome shotgun (WGS) entry which is preliminary data.</text>
</comment>
<evidence type="ECO:0000313" key="6">
    <source>
        <dbReference type="Proteomes" id="UP001106592"/>
    </source>
</evidence>
<evidence type="ECO:0000256" key="1">
    <source>
        <dbReference type="ARBA" id="ARBA00023015"/>
    </source>
</evidence>
<dbReference type="InterPro" id="IPR050204">
    <property type="entry name" value="AraC_XylS_family_regulators"/>
</dbReference>
<accession>A0A9Q2XNC5</accession>
<dbReference type="AlphaFoldDB" id="A0A9Q2XNC5"/>
<organism evidence="5 6">
    <name type="scientific">Pseudomonas aegrilactucae</name>
    <dbReference type="NCBI Taxonomy" id="2854028"/>
    <lineage>
        <taxon>Bacteria</taxon>
        <taxon>Pseudomonadati</taxon>
        <taxon>Pseudomonadota</taxon>
        <taxon>Gammaproteobacteria</taxon>
        <taxon>Pseudomonadales</taxon>
        <taxon>Pseudomonadaceae</taxon>
        <taxon>Pseudomonas</taxon>
    </lineage>
</organism>
<dbReference type="SMART" id="SM00342">
    <property type="entry name" value="HTH_ARAC"/>
    <property type="match status" value="1"/>
</dbReference>
<dbReference type="Pfam" id="PF12833">
    <property type="entry name" value="HTH_18"/>
    <property type="match status" value="1"/>
</dbReference>
<keyword evidence="1" id="KW-0805">Transcription regulation</keyword>
<name>A0A9Q2XNC5_9PSED</name>
<gene>
    <name evidence="5" type="ORF">KUO17_22970</name>
</gene>
<dbReference type="InterPro" id="IPR018060">
    <property type="entry name" value="HTH_AraC"/>
</dbReference>
<dbReference type="GO" id="GO:0043565">
    <property type="term" value="F:sequence-specific DNA binding"/>
    <property type="evidence" value="ECO:0007669"/>
    <property type="project" value="InterPro"/>
</dbReference>
<keyword evidence="3" id="KW-0804">Transcription</keyword>
<reference evidence="5" key="1">
    <citation type="journal article" date="2022" name="Int. J. Syst. Evol. Microbiol.">
        <title>Pseudomonas aegrilactucae sp. nov. and Pseudomonas morbosilactucae sp. nov., pathogens causing bacterial rot of lettuce in Japan.</title>
        <authorList>
            <person name="Sawada H."/>
            <person name="Fujikawa T."/>
            <person name="Satou M."/>
        </authorList>
    </citation>
    <scope>NUCLEOTIDE SEQUENCE</scope>
    <source>
        <strain evidence="5">MAFF 301350</strain>
    </source>
</reference>
<evidence type="ECO:0000256" key="2">
    <source>
        <dbReference type="ARBA" id="ARBA00023125"/>
    </source>
</evidence>